<proteinExistence type="predicted"/>
<dbReference type="SUPFAM" id="SSF49464">
    <property type="entry name" value="Carboxypeptidase regulatory domain-like"/>
    <property type="match status" value="1"/>
</dbReference>
<evidence type="ECO:0000313" key="2">
    <source>
        <dbReference type="EMBL" id="MBK0378043.1"/>
    </source>
</evidence>
<organism evidence="2 3">
    <name type="scientific">Mucilaginibacter segetis</name>
    <dbReference type="NCBI Taxonomy" id="2793071"/>
    <lineage>
        <taxon>Bacteria</taxon>
        <taxon>Pseudomonadati</taxon>
        <taxon>Bacteroidota</taxon>
        <taxon>Sphingobacteriia</taxon>
        <taxon>Sphingobacteriales</taxon>
        <taxon>Sphingobacteriaceae</taxon>
        <taxon>Mucilaginibacter</taxon>
    </lineage>
</organism>
<dbReference type="InterPro" id="IPR008969">
    <property type="entry name" value="CarboxyPept-like_regulatory"/>
</dbReference>
<protein>
    <recommendedName>
        <fullName evidence="4">Carboxypeptidase-like protein</fullName>
    </recommendedName>
</protein>
<dbReference type="Proteomes" id="UP000613193">
    <property type="component" value="Unassembled WGS sequence"/>
</dbReference>
<evidence type="ECO:0008006" key="4">
    <source>
        <dbReference type="Google" id="ProtNLM"/>
    </source>
</evidence>
<dbReference type="AlphaFoldDB" id="A0A934PSA6"/>
<feature type="signal peptide" evidence="1">
    <location>
        <begin position="1"/>
        <end position="21"/>
    </location>
</feature>
<evidence type="ECO:0000256" key="1">
    <source>
        <dbReference type="SAM" id="SignalP"/>
    </source>
</evidence>
<sequence length="239" mass="27372">MKYFIIYIISACLLLTSNVNAQSQGLVNGVVYRKISNDRLAQVIVTNLKTHIVTISDEHGIFAIKGGAGDTLLFSKTDYTSDRQIVGGYNMIVYLQPEIKLSEVVIKGQTKKQELKNILGDYRKQGTFYNGKPPVLSFLTNPLTGVYELFGKTPGRARRFVAFAKRELEATEVDRRYTKELVMRVTAAPDSTAQKFMEYYRPSYEDLKTWADYDLIKHIKSNFDYYQKNKDRIKADSLF</sequence>
<reference evidence="2" key="1">
    <citation type="submission" date="2020-12" db="EMBL/GenBank/DDBJ databases">
        <title>Bacterial novel species Mucilaginibacter sp. SD-g isolated from soil.</title>
        <authorList>
            <person name="Jung H.-Y."/>
        </authorList>
    </citation>
    <scope>NUCLEOTIDE SEQUENCE</scope>
    <source>
        <strain evidence="2">SD-g</strain>
    </source>
</reference>
<gene>
    <name evidence="2" type="ORF">I5M19_01890</name>
</gene>
<comment type="caution">
    <text evidence="2">The sequence shown here is derived from an EMBL/GenBank/DDBJ whole genome shotgun (WGS) entry which is preliminary data.</text>
</comment>
<dbReference type="RefSeq" id="WP_200063482.1">
    <property type="nucleotide sequence ID" value="NZ_JAEHFW010000001.1"/>
</dbReference>
<evidence type="ECO:0000313" key="3">
    <source>
        <dbReference type="Proteomes" id="UP000613193"/>
    </source>
</evidence>
<name>A0A934PSA6_9SPHI</name>
<keyword evidence="1" id="KW-0732">Signal</keyword>
<accession>A0A934PSA6</accession>
<feature type="chain" id="PRO_5037231712" description="Carboxypeptidase-like protein" evidence="1">
    <location>
        <begin position="22"/>
        <end position="239"/>
    </location>
</feature>
<keyword evidence="3" id="KW-1185">Reference proteome</keyword>
<dbReference type="EMBL" id="JAEHFW010000001">
    <property type="protein sequence ID" value="MBK0378043.1"/>
    <property type="molecule type" value="Genomic_DNA"/>
</dbReference>